<evidence type="ECO:0000256" key="3">
    <source>
        <dbReference type="ARBA" id="ARBA00022960"/>
    </source>
</evidence>
<dbReference type="GO" id="GO:0005524">
    <property type="term" value="F:ATP binding"/>
    <property type="evidence" value="ECO:0007669"/>
    <property type="project" value="UniProtKB-UniRule"/>
</dbReference>
<dbReference type="InterPro" id="IPR005761">
    <property type="entry name" value="UDP-N-AcMur-Glu-dNH2Pim_ligase"/>
</dbReference>
<dbReference type="RefSeq" id="WP_136349986.1">
    <property type="nucleotide sequence ID" value="NZ_SSOC01000008.1"/>
</dbReference>
<reference evidence="12 13" key="1">
    <citation type="submission" date="2019-04" db="EMBL/GenBank/DDBJ databases">
        <title>Azoarcus nasutitermitis sp. nov. isolated from termite nest.</title>
        <authorList>
            <person name="Lin S.-Y."/>
            <person name="Hameed A."/>
            <person name="Hsu Y.-H."/>
            <person name="Young C.-C."/>
        </authorList>
    </citation>
    <scope>NUCLEOTIDE SEQUENCE [LARGE SCALE GENOMIC DNA]</scope>
    <source>
        <strain evidence="12 13">CC-YHH838</strain>
    </source>
</reference>
<feature type="binding site" evidence="7">
    <location>
        <position position="469"/>
    </location>
    <ligand>
        <name>meso-2,6-diaminopimelate</name>
        <dbReference type="ChEBI" id="CHEBI:57791"/>
    </ligand>
</feature>
<evidence type="ECO:0000256" key="1">
    <source>
        <dbReference type="ARBA" id="ARBA00005898"/>
    </source>
</evidence>
<dbReference type="GO" id="GO:0008765">
    <property type="term" value="F:UDP-N-acetylmuramoylalanyl-D-glutamate-2,6-diaminopimelate ligase activity"/>
    <property type="evidence" value="ECO:0007669"/>
    <property type="project" value="UniProtKB-UniRule"/>
</dbReference>
<dbReference type="PANTHER" id="PTHR23135:SF4">
    <property type="entry name" value="UDP-N-ACETYLMURAMOYL-L-ALANYL-D-GLUTAMATE--2,6-DIAMINOPIMELATE LIGASE MURE HOMOLOG, CHLOROPLASTIC"/>
    <property type="match status" value="1"/>
</dbReference>
<evidence type="ECO:0000259" key="10">
    <source>
        <dbReference type="Pfam" id="PF02875"/>
    </source>
</evidence>
<comment type="subcellular location">
    <subcellularLocation>
        <location evidence="7 8">Cytoplasm</location>
    </subcellularLocation>
</comment>
<feature type="modified residue" description="N6-carboxylysine" evidence="7">
    <location>
        <position position="219"/>
    </location>
</feature>
<comment type="function">
    <text evidence="7">Catalyzes the addition of meso-diaminopimelic acid to the nucleotide precursor UDP-N-acetylmuramoyl-L-alanyl-D-glutamate (UMAG) in the biosynthesis of bacterial cell-wall peptidoglycan.</text>
</comment>
<keyword evidence="2 7" id="KW-0132">Cell division</keyword>
<keyword evidence="7" id="KW-0067">ATP-binding</keyword>
<feature type="domain" description="Mur ligase central" evidence="11">
    <location>
        <begin position="108"/>
        <end position="317"/>
    </location>
</feature>
<dbReference type="InterPro" id="IPR004101">
    <property type="entry name" value="Mur_ligase_C"/>
</dbReference>
<dbReference type="InterPro" id="IPR035911">
    <property type="entry name" value="MurE/MurF_N"/>
</dbReference>
<dbReference type="GO" id="GO:0000287">
    <property type="term" value="F:magnesium ion binding"/>
    <property type="evidence" value="ECO:0007669"/>
    <property type="project" value="UniProtKB-UniRule"/>
</dbReference>
<feature type="binding site" evidence="7">
    <location>
        <position position="179"/>
    </location>
    <ligand>
        <name>UDP-N-acetyl-alpha-D-muramoyl-L-alanyl-D-glutamate</name>
        <dbReference type="ChEBI" id="CHEBI:83900"/>
    </ligand>
</feature>
<keyword evidence="13" id="KW-1185">Reference proteome</keyword>
<accession>A0A4S4ATJ7</accession>
<dbReference type="NCBIfam" id="TIGR01085">
    <property type="entry name" value="murE"/>
    <property type="match status" value="1"/>
</dbReference>
<dbReference type="InterPro" id="IPR036615">
    <property type="entry name" value="Mur_ligase_C_dom_sf"/>
</dbReference>
<feature type="binding site" evidence="7">
    <location>
        <position position="151"/>
    </location>
    <ligand>
        <name>UDP-N-acetyl-alpha-D-muramoyl-L-alanyl-D-glutamate</name>
        <dbReference type="ChEBI" id="CHEBI:83900"/>
    </ligand>
</feature>
<dbReference type="SUPFAM" id="SSF63418">
    <property type="entry name" value="MurE/MurF N-terminal domain"/>
    <property type="match status" value="1"/>
</dbReference>
<evidence type="ECO:0000313" key="12">
    <source>
        <dbReference type="EMBL" id="THF61901.1"/>
    </source>
</evidence>
<evidence type="ECO:0000256" key="8">
    <source>
        <dbReference type="RuleBase" id="RU004135"/>
    </source>
</evidence>
<keyword evidence="7" id="KW-0547">Nucleotide-binding</keyword>
<dbReference type="Gene3D" id="3.90.190.20">
    <property type="entry name" value="Mur ligase, C-terminal domain"/>
    <property type="match status" value="1"/>
</dbReference>
<dbReference type="GO" id="GO:0005737">
    <property type="term" value="C:cytoplasm"/>
    <property type="evidence" value="ECO:0007669"/>
    <property type="project" value="UniProtKB-SubCell"/>
</dbReference>
<dbReference type="SUPFAM" id="SSF53623">
    <property type="entry name" value="MurD-like peptide ligases, catalytic domain"/>
    <property type="match status" value="1"/>
</dbReference>
<evidence type="ECO:0000256" key="5">
    <source>
        <dbReference type="ARBA" id="ARBA00023306"/>
    </source>
</evidence>
<feature type="domain" description="Mur ligase C-terminal" evidence="10">
    <location>
        <begin position="340"/>
        <end position="467"/>
    </location>
</feature>
<dbReference type="NCBIfam" id="NF001124">
    <property type="entry name" value="PRK00139.1-2"/>
    <property type="match status" value="1"/>
</dbReference>
<name>A0A4S4ATJ7_9RHOO</name>
<keyword evidence="7" id="KW-0460">Magnesium</keyword>
<dbReference type="GO" id="GO:0071555">
    <property type="term" value="P:cell wall organization"/>
    <property type="evidence" value="ECO:0007669"/>
    <property type="project" value="UniProtKB-KW"/>
</dbReference>
<comment type="similarity">
    <text evidence="1 7">Belongs to the MurCDEF family. MurE subfamily.</text>
</comment>
<feature type="binding site" evidence="7">
    <location>
        <position position="27"/>
    </location>
    <ligand>
        <name>UDP-N-acetyl-alpha-D-muramoyl-L-alanyl-D-glutamate</name>
        <dbReference type="ChEBI" id="CHEBI:83900"/>
    </ligand>
</feature>
<organism evidence="12 13">
    <name type="scientific">Pseudothauera nasutitermitis</name>
    <dbReference type="NCBI Taxonomy" id="2565930"/>
    <lineage>
        <taxon>Bacteria</taxon>
        <taxon>Pseudomonadati</taxon>
        <taxon>Pseudomonadota</taxon>
        <taxon>Betaproteobacteria</taxon>
        <taxon>Rhodocyclales</taxon>
        <taxon>Zoogloeaceae</taxon>
        <taxon>Pseudothauera</taxon>
    </lineage>
</organism>
<dbReference type="EC" id="6.3.2.13" evidence="7"/>
<comment type="caution">
    <text evidence="7">Lacks conserved residue(s) required for the propagation of feature annotation.</text>
</comment>
<dbReference type="NCBIfam" id="NF001126">
    <property type="entry name" value="PRK00139.1-4"/>
    <property type="match status" value="1"/>
</dbReference>
<evidence type="ECO:0000256" key="2">
    <source>
        <dbReference type="ARBA" id="ARBA00022618"/>
    </source>
</evidence>
<comment type="cofactor">
    <cofactor evidence="7">
        <name>Mg(2+)</name>
        <dbReference type="ChEBI" id="CHEBI:18420"/>
    </cofactor>
</comment>
<dbReference type="OrthoDB" id="9800958at2"/>
<evidence type="ECO:0000256" key="7">
    <source>
        <dbReference type="HAMAP-Rule" id="MF_00208"/>
    </source>
</evidence>
<feature type="binding site" evidence="7">
    <location>
        <position position="187"/>
    </location>
    <ligand>
        <name>UDP-N-acetyl-alpha-D-muramoyl-L-alanyl-D-glutamate</name>
        <dbReference type="ChEBI" id="CHEBI:83900"/>
    </ligand>
</feature>
<feature type="binding site" evidence="7">
    <location>
        <begin position="110"/>
        <end position="116"/>
    </location>
    <ligand>
        <name>ATP</name>
        <dbReference type="ChEBI" id="CHEBI:30616"/>
    </ligand>
</feature>
<comment type="caution">
    <text evidence="12">The sequence shown here is derived from an EMBL/GenBank/DDBJ whole genome shotgun (WGS) entry which is preliminary data.</text>
</comment>
<evidence type="ECO:0000259" key="9">
    <source>
        <dbReference type="Pfam" id="PF01225"/>
    </source>
</evidence>
<proteinExistence type="inferred from homology"/>
<dbReference type="Gene3D" id="3.40.1390.10">
    <property type="entry name" value="MurE/MurF, N-terminal domain"/>
    <property type="match status" value="1"/>
</dbReference>
<dbReference type="InterPro" id="IPR000713">
    <property type="entry name" value="Mur_ligase_N"/>
</dbReference>
<comment type="catalytic activity">
    <reaction evidence="7">
        <text>UDP-N-acetyl-alpha-D-muramoyl-L-alanyl-D-glutamate + meso-2,6-diaminopimelate + ATP = UDP-N-acetyl-alpha-D-muramoyl-L-alanyl-gamma-D-glutamyl-meso-2,6-diaminopimelate + ADP + phosphate + H(+)</text>
        <dbReference type="Rhea" id="RHEA:23676"/>
        <dbReference type="ChEBI" id="CHEBI:15378"/>
        <dbReference type="ChEBI" id="CHEBI:30616"/>
        <dbReference type="ChEBI" id="CHEBI:43474"/>
        <dbReference type="ChEBI" id="CHEBI:57791"/>
        <dbReference type="ChEBI" id="CHEBI:83900"/>
        <dbReference type="ChEBI" id="CHEBI:83905"/>
        <dbReference type="ChEBI" id="CHEBI:456216"/>
        <dbReference type="EC" id="6.3.2.13"/>
    </reaction>
</comment>
<keyword evidence="5 7" id="KW-0131">Cell cycle</keyword>
<dbReference type="EMBL" id="SSOC01000008">
    <property type="protein sequence ID" value="THF61901.1"/>
    <property type="molecule type" value="Genomic_DNA"/>
</dbReference>
<gene>
    <name evidence="7" type="primary">murE</name>
    <name evidence="12" type="ORF">E6C76_19790</name>
</gene>
<dbReference type="GO" id="GO:0009252">
    <property type="term" value="P:peptidoglycan biosynthetic process"/>
    <property type="evidence" value="ECO:0007669"/>
    <property type="project" value="UniProtKB-UniRule"/>
</dbReference>
<dbReference type="Pfam" id="PF01225">
    <property type="entry name" value="Mur_ligase"/>
    <property type="match status" value="1"/>
</dbReference>
<protein>
    <recommendedName>
        <fullName evidence="7">UDP-N-acetylmuramoyl-L-alanyl-D-glutamate--2,6-diaminopimelate ligase</fullName>
        <ecNumber evidence="7">6.3.2.13</ecNumber>
    </recommendedName>
    <alternativeName>
        <fullName evidence="7">Meso-A2pm-adding enzyme</fullName>
    </alternativeName>
    <alternativeName>
        <fullName evidence="7">Meso-diaminopimelate-adding enzyme</fullName>
    </alternativeName>
    <alternativeName>
        <fullName evidence="7">UDP-MurNAc-L-Ala-D-Glu:meso-diaminopimelate ligase</fullName>
    </alternativeName>
    <alternativeName>
        <fullName evidence="7">UDP-MurNAc-tripeptide synthetase</fullName>
    </alternativeName>
    <alternativeName>
        <fullName evidence="7">UDP-N-acetylmuramyl-tripeptide synthetase</fullName>
    </alternativeName>
</protein>
<dbReference type="Pfam" id="PF08245">
    <property type="entry name" value="Mur_ligase_M"/>
    <property type="match status" value="1"/>
</dbReference>
<feature type="binding site" evidence="7">
    <location>
        <position position="392"/>
    </location>
    <ligand>
        <name>meso-2,6-diaminopimelate</name>
        <dbReference type="ChEBI" id="CHEBI:57791"/>
    </ligand>
</feature>
<dbReference type="Gene3D" id="3.40.1190.10">
    <property type="entry name" value="Mur-like, catalytic domain"/>
    <property type="match status" value="1"/>
</dbReference>
<keyword evidence="3 7" id="KW-0133">Cell shape</keyword>
<feature type="binding site" evidence="7">
    <location>
        <begin position="416"/>
        <end position="419"/>
    </location>
    <ligand>
        <name>meso-2,6-diaminopimelate</name>
        <dbReference type="ChEBI" id="CHEBI:57791"/>
    </ligand>
</feature>
<dbReference type="AlphaFoldDB" id="A0A4S4ATJ7"/>
<keyword evidence="7 12" id="KW-0436">Ligase</keyword>
<dbReference type="Pfam" id="PF02875">
    <property type="entry name" value="Mur_ligase_C"/>
    <property type="match status" value="1"/>
</dbReference>
<sequence length="504" mass="52636">MSSVEVSLILAELTRLGVAPTGITADSRRVTPGEVFAAWPGFRADGRRHVADAVARGAAAVLWDDGDGAQLPDPGVPALAVGGLRALAGPIASELFGRPSERLWMAGVTGTNGKTTVSQWLAQAMGALGERCGIIGTLGCGFPGELADSPNTTPDAIEIQRLLAGFLHAGASAAAMEVSSIGLDQGRVNGVHFDVAMFTNLSRDHLDYHGTMEAYGATKTRLFDWPGLGCAVVNLDDVYGLGLARQLVARGLPVIAYTRVATNADAVPGARVLIGEGLQAASGGLRFALEWNGRAHDLQVRMVAPFNVSNLLAVAGALLGRGLPVDEVVGAVARLTPPEGRMQLVGGVAEPLVVIDYAHTPDALAKVLEAVRATAESRGGKVVCVFGCGGDRDAGKRPLMGEVAERLADRVVITSDNPRGEDPQRIIDEIAEAAGPRAEHEADRARAIGMAVADAGADDVVVVAGKGHEPYQEIQGRRLPFSDLEQARLALRAWNRKHQEPGAC</sequence>
<feature type="short sequence motif" description="Meso-diaminopimelate recognition motif" evidence="7">
    <location>
        <begin position="416"/>
        <end position="419"/>
    </location>
</feature>
<feature type="binding site" evidence="7">
    <location>
        <position position="465"/>
    </location>
    <ligand>
        <name>meso-2,6-diaminopimelate</name>
        <dbReference type="ChEBI" id="CHEBI:57791"/>
    </ligand>
</feature>
<evidence type="ECO:0000256" key="6">
    <source>
        <dbReference type="ARBA" id="ARBA00023316"/>
    </source>
</evidence>
<evidence type="ECO:0000259" key="11">
    <source>
        <dbReference type="Pfam" id="PF08245"/>
    </source>
</evidence>
<evidence type="ECO:0000256" key="4">
    <source>
        <dbReference type="ARBA" id="ARBA00022984"/>
    </source>
</evidence>
<dbReference type="SUPFAM" id="SSF53244">
    <property type="entry name" value="MurD-like peptide ligases, peptide-binding domain"/>
    <property type="match status" value="1"/>
</dbReference>
<keyword evidence="7" id="KW-0963">Cytoplasm</keyword>
<dbReference type="GO" id="GO:0008360">
    <property type="term" value="P:regulation of cell shape"/>
    <property type="evidence" value="ECO:0007669"/>
    <property type="project" value="UniProtKB-KW"/>
</dbReference>
<comment type="PTM">
    <text evidence="7">Carboxylation is probably crucial for Mg(2+) binding and, consequently, for the gamma-phosphate positioning of ATP.</text>
</comment>
<feature type="binding site" evidence="7">
    <location>
        <position position="185"/>
    </location>
    <ligand>
        <name>UDP-N-acetyl-alpha-D-muramoyl-L-alanyl-D-glutamate</name>
        <dbReference type="ChEBI" id="CHEBI:83900"/>
    </ligand>
</feature>
<dbReference type="Proteomes" id="UP000308430">
    <property type="component" value="Unassembled WGS sequence"/>
</dbReference>
<evidence type="ECO:0000313" key="13">
    <source>
        <dbReference type="Proteomes" id="UP000308430"/>
    </source>
</evidence>
<dbReference type="InterPro" id="IPR013221">
    <property type="entry name" value="Mur_ligase_cen"/>
</dbReference>
<dbReference type="HAMAP" id="MF_00208">
    <property type="entry name" value="MurE"/>
    <property type="match status" value="1"/>
</dbReference>
<dbReference type="GO" id="GO:0051301">
    <property type="term" value="P:cell division"/>
    <property type="evidence" value="ECO:0007669"/>
    <property type="project" value="UniProtKB-KW"/>
</dbReference>
<dbReference type="InterPro" id="IPR036565">
    <property type="entry name" value="Mur-like_cat_sf"/>
</dbReference>
<dbReference type="UniPathway" id="UPA00219"/>
<comment type="pathway">
    <text evidence="7 8">Cell wall biogenesis; peptidoglycan biosynthesis.</text>
</comment>
<keyword evidence="4 7" id="KW-0573">Peptidoglycan synthesis</keyword>
<dbReference type="PANTHER" id="PTHR23135">
    <property type="entry name" value="MUR LIGASE FAMILY MEMBER"/>
    <property type="match status" value="1"/>
</dbReference>
<keyword evidence="6 7" id="KW-0961">Cell wall biogenesis/degradation</keyword>
<feature type="domain" description="Mur ligase N-terminal catalytic" evidence="9">
    <location>
        <begin position="21"/>
        <end position="67"/>
    </location>
</feature>
<feature type="binding site" evidence="7">
    <location>
        <begin position="152"/>
        <end position="153"/>
    </location>
    <ligand>
        <name>UDP-N-acetyl-alpha-D-muramoyl-L-alanyl-D-glutamate</name>
        <dbReference type="ChEBI" id="CHEBI:83900"/>
    </ligand>
</feature>